<feature type="transmembrane region" description="Helical" evidence="1">
    <location>
        <begin position="6"/>
        <end position="23"/>
    </location>
</feature>
<organism evidence="3 4">
    <name type="scientific">Fibrobacter succinogenes (strain ATCC 19169 / S85)</name>
    <dbReference type="NCBI Taxonomy" id="59374"/>
    <lineage>
        <taxon>Bacteria</taxon>
        <taxon>Pseudomonadati</taxon>
        <taxon>Fibrobacterota</taxon>
        <taxon>Fibrobacteria</taxon>
        <taxon>Fibrobacterales</taxon>
        <taxon>Fibrobacteraceae</taxon>
        <taxon>Fibrobacter</taxon>
    </lineage>
</organism>
<evidence type="ECO:0000313" key="2">
    <source>
        <dbReference type="EMBL" id="ACX73695.1"/>
    </source>
</evidence>
<keyword evidence="5" id="KW-1185">Reference proteome</keyword>
<evidence type="ECO:0000313" key="4">
    <source>
        <dbReference type="Proteomes" id="UP000000517"/>
    </source>
</evidence>
<accession>C9RJ51</accession>
<keyword evidence="1" id="KW-1133">Transmembrane helix</keyword>
<dbReference type="KEGG" id="fsu:Fisuc_0080"/>
<evidence type="ECO:0000313" key="3">
    <source>
        <dbReference type="EMBL" id="ADL27367.1"/>
    </source>
</evidence>
<keyword evidence="1" id="KW-0812">Transmembrane</keyword>
<dbReference type="RefSeq" id="WP_012819925.1">
    <property type="nucleotide sequence ID" value="NC_013410.1"/>
</dbReference>
<dbReference type="Proteomes" id="UP000001497">
    <property type="component" value="Chromosome"/>
</dbReference>
<dbReference type="EMBL" id="CP002158">
    <property type="protein sequence ID" value="ADL27367.1"/>
    <property type="molecule type" value="Genomic_DNA"/>
</dbReference>
<dbReference type="KEGG" id="fsc:FSU_0478"/>
<dbReference type="Proteomes" id="UP000000517">
    <property type="component" value="Chromosome"/>
</dbReference>
<dbReference type="OrthoDB" id="9798606at2"/>
<name>C9RJ51_FIBSS</name>
<dbReference type="AlphaFoldDB" id="C9RJ51"/>
<gene>
    <name evidence="2" type="ordered locus">Fisuc_0080</name>
    <name evidence="3" type="ordered locus">FSU_0478</name>
</gene>
<evidence type="ECO:0000256" key="1">
    <source>
        <dbReference type="SAM" id="Phobius"/>
    </source>
</evidence>
<proteinExistence type="predicted"/>
<dbReference type="STRING" id="59374.FSU_0478"/>
<reference evidence="4" key="2">
    <citation type="submission" date="2010-08" db="EMBL/GenBank/DDBJ databases">
        <title>Complete sequence of Fibrobacter succinogenes subsp. succinogenes S85.</title>
        <authorList>
            <person name="Durkin A.S."/>
            <person name="Nelson K.E."/>
            <person name="Morrison M."/>
            <person name="Forsberg C.W."/>
            <person name="Wilson D.B."/>
            <person name="Russell J.B."/>
            <person name="Cann I.K.O."/>
            <person name="Mackie R.I."/>
            <person name="White B.A."/>
        </authorList>
    </citation>
    <scope>NUCLEOTIDE SEQUENCE [LARGE SCALE GENOMIC DNA]</scope>
    <source>
        <strain evidence="4">ATCC 19169 / S85</strain>
    </source>
</reference>
<reference evidence="2 5" key="1">
    <citation type="submission" date="2009-10" db="EMBL/GenBank/DDBJ databases">
        <title>Complete sequence of Fibrobacter succinogenes subsp. succinogenes S85.</title>
        <authorList>
            <consortium name="US DOE Joint Genome Institute"/>
            <person name="Lucas S."/>
            <person name="Copeland A."/>
            <person name="Lapidus A."/>
            <person name="Glavina del Rio T."/>
            <person name="Tice H."/>
            <person name="Bruce D."/>
            <person name="Goodwin L."/>
            <person name="Pitluck S."/>
            <person name="Chertkov O."/>
            <person name="Detter J.C."/>
            <person name="Han C."/>
            <person name="Tapia R."/>
            <person name="Larimer F."/>
            <person name="Land M."/>
            <person name="Hauser L."/>
            <person name="Kyrpides N."/>
            <person name="Mikhailova N."/>
            <person name="Weimer P.J."/>
            <person name="Stevenson D.M."/>
            <person name="Boyum J."/>
            <person name="Brumm P.I."/>
            <person name="Mead D."/>
        </authorList>
    </citation>
    <scope>NUCLEOTIDE SEQUENCE [LARGE SCALE GENOMIC DNA]</scope>
    <source>
        <strain evidence="5">ATCC 19169 / S85</strain>
        <strain evidence="2">S85</strain>
    </source>
</reference>
<evidence type="ECO:0000313" key="5">
    <source>
        <dbReference type="Proteomes" id="UP000001497"/>
    </source>
</evidence>
<dbReference type="EMBL" id="CP001792">
    <property type="protein sequence ID" value="ACX73695.1"/>
    <property type="molecule type" value="Genomic_DNA"/>
</dbReference>
<protein>
    <submittedName>
        <fullName evidence="3">Uncharacterized protein</fullName>
    </submittedName>
</protein>
<reference evidence="3" key="3">
    <citation type="submission" date="2010-08" db="EMBL/GenBank/DDBJ databases">
        <authorList>
            <person name="Durkin A.S."/>
            <person name="Nelson K.E."/>
            <person name="Morrison M."/>
            <person name="Forsberg C.W."/>
            <person name="Wilson D.B."/>
            <person name="Russell J.B."/>
            <person name="Cann I.K.O."/>
            <person name="Mackie R.I."/>
            <person name="White B.A."/>
        </authorList>
    </citation>
    <scope>NUCLEOTIDE SEQUENCE</scope>
    <source>
        <strain evidence="3">S85</strain>
    </source>
</reference>
<keyword evidence="1" id="KW-0472">Membrane</keyword>
<sequence length="163" mass="17592">MNLKNISIALTVLVFGVIAMLFMQKGNYVNQAREHYEATTNKSFKGNSMVLDLVNNGIEMNKSTWAIACGALQTVRTSQDMARLEAKFFPATKGNMSLANKTRRFEASSANVIVANFGKVEEDKKTGVKSLADLQSVDVSILLGNYAAAAAASDEGSDEGDEE</sequence>
<dbReference type="HOGENOM" id="CLU_1624682_0_0_0"/>